<dbReference type="InterPro" id="IPR003593">
    <property type="entry name" value="AAA+_ATPase"/>
</dbReference>
<dbReference type="RefSeq" id="WP_195484508.1">
    <property type="nucleotide sequence ID" value="NZ_JADNHL010000007.1"/>
</dbReference>
<name>A0AAW6BZ50_FLAPL</name>
<evidence type="ECO:0000313" key="3">
    <source>
        <dbReference type="Proteomes" id="UP001211006"/>
    </source>
</evidence>
<dbReference type="AlphaFoldDB" id="A0AAW6BZ50"/>
<dbReference type="Gene3D" id="3.40.50.300">
    <property type="entry name" value="P-loop containing nucleotide triphosphate hydrolases"/>
    <property type="match status" value="1"/>
</dbReference>
<dbReference type="GO" id="GO:0005524">
    <property type="term" value="F:ATP binding"/>
    <property type="evidence" value="ECO:0007669"/>
    <property type="project" value="UniProtKB-KW"/>
</dbReference>
<dbReference type="InterPro" id="IPR002611">
    <property type="entry name" value="IstB_ATP-bd"/>
</dbReference>
<feature type="domain" description="AAA+ ATPase" evidence="1">
    <location>
        <begin position="120"/>
        <end position="244"/>
    </location>
</feature>
<sequence>MGLFETVIDQIVAAAPPMKSGDYVGEDGLVYCGKCHTRRQKKIELLGEMRTVPVMCQCMIEAEKAEKAQSRAKRIAKERSLSLMEEADAECTFTNDDRKNPVLSDAVRRYADNFYEMRQKNIGLLLHGPVGTGKTFYAACIANELLEKEVSVKMTNFTRIINDMQSTFDGRQEYLDSLNRNNLLIIDDLGVERESEYMQEQVYNIIDARYRAGRPLIVTTNISLEEIKNPKNVQRKRIYDRVLELCHPVKVDGTSRRRRAVIDHYAERNRLLGI</sequence>
<dbReference type="SMART" id="SM00382">
    <property type="entry name" value="AAA"/>
    <property type="match status" value="1"/>
</dbReference>
<dbReference type="SUPFAM" id="SSF52540">
    <property type="entry name" value="P-loop containing nucleoside triphosphate hydrolases"/>
    <property type="match status" value="1"/>
</dbReference>
<reference evidence="2" key="1">
    <citation type="submission" date="2023-01" db="EMBL/GenBank/DDBJ databases">
        <title>Human gut microbiome strain richness.</title>
        <authorList>
            <person name="Chen-Liaw A."/>
        </authorList>
    </citation>
    <scope>NUCLEOTIDE SEQUENCE</scope>
    <source>
        <strain evidence="2">2225st1_A6_2225SCRN_200828</strain>
    </source>
</reference>
<keyword evidence="2" id="KW-0547">Nucleotide-binding</keyword>
<proteinExistence type="predicted"/>
<comment type="caution">
    <text evidence="2">The sequence shown here is derived from an EMBL/GenBank/DDBJ whole genome shotgun (WGS) entry which is preliminary data.</text>
</comment>
<keyword evidence="2" id="KW-0067">ATP-binding</keyword>
<dbReference type="Proteomes" id="UP001211006">
    <property type="component" value="Unassembled WGS sequence"/>
</dbReference>
<dbReference type="InterPro" id="IPR027417">
    <property type="entry name" value="P-loop_NTPase"/>
</dbReference>
<dbReference type="CDD" id="cd00009">
    <property type="entry name" value="AAA"/>
    <property type="match status" value="1"/>
</dbReference>
<dbReference type="PANTHER" id="PTHR30050:SF4">
    <property type="entry name" value="ATP-BINDING PROTEIN RV3427C IN INSERTION SEQUENCE-RELATED"/>
    <property type="match status" value="1"/>
</dbReference>
<evidence type="ECO:0000313" key="2">
    <source>
        <dbReference type="EMBL" id="MDB7905180.1"/>
    </source>
</evidence>
<evidence type="ECO:0000259" key="1">
    <source>
        <dbReference type="SMART" id="SM00382"/>
    </source>
</evidence>
<dbReference type="PANTHER" id="PTHR30050">
    <property type="entry name" value="CHROMOSOMAL REPLICATION INITIATOR PROTEIN DNAA"/>
    <property type="match status" value="1"/>
</dbReference>
<gene>
    <name evidence="2" type="ORF">PND83_04230</name>
</gene>
<protein>
    <submittedName>
        <fullName evidence="2">ATP-binding protein</fullName>
    </submittedName>
</protein>
<organism evidence="2 3">
    <name type="scientific">Flavonifractor plautii</name>
    <name type="common">Fusobacterium plautii</name>
    <dbReference type="NCBI Taxonomy" id="292800"/>
    <lineage>
        <taxon>Bacteria</taxon>
        <taxon>Bacillati</taxon>
        <taxon>Bacillota</taxon>
        <taxon>Clostridia</taxon>
        <taxon>Eubacteriales</taxon>
        <taxon>Oscillospiraceae</taxon>
        <taxon>Flavonifractor</taxon>
    </lineage>
</organism>
<dbReference type="NCBIfam" id="NF005992">
    <property type="entry name" value="PRK08116.1"/>
    <property type="match status" value="1"/>
</dbReference>
<dbReference type="GO" id="GO:0006260">
    <property type="term" value="P:DNA replication"/>
    <property type="evidence" value="ECO:0007669"/>
    <property type="project" value="TreeGrafter"/>
</dbReference>
<accession>A0AAW6BZ50</accession>
<dbReference type="EMBL" id="JAQLWO010000003">
    <property type="protein sequence ID" value="MDB7905180.1"/>
    <property type="molecule type" value="Genomic_DNA"/>
</dbReference>
<dbReference type="Pfam" id="PF01695">
    <property type="entry name" value="IstB_IS21"/>
    <property type="match status" value="1"/>
</dbReference>